<keyword evidence="5" id="KW-0378">Hydrolase</keyword>
<dbReference type="CDD" id="cd18870">
    <property type="entry name" value="NUDIX_AcylCoAdiphos_Nudt19"/>
    <property type="match status" value="1"/>
</dbReference>
<keyword evidence="6" id="KW-0460">Magnesium</keyword>
<evidence type="ECO:0000256" key="21">
    <source>
        <dbReference type="ARBA" id="ARBA00047757"/>
    </source>
</evidence>
<dbReference type="Proteomes" id="UP000250572">
    <property type="component" value="Unassembled WGS sequence"/>
</dbReference>
<name>A0A315W0Z2_GAMAF</name>
<feature type="transmembrane region" description="Helical" evidence="32">
    <location>
        <begin position="503"/>
        <end position="522"/>
    </location>
</feature>
<comment type="catalytic activity">
    <reaction evidence="24">
        <text>succinyl-CoA + H2O = succinyl-4'-phosphopantetheine + adenosine 3',5'-bisphosphate + 2 H(+)</text>
        <dbReference type="Rhea" id="RHEA:67472"/>
        <dbReference type="ChEBI" id="CHEBI:15377"/>
        <dbReference type="ChEBI" id="CHEBI:15378"/>
        <dbReference type="ChEBI" id="CHEBI:57292"/>
        <dbReference type="ChEBI" id="CHEBI:58343"/>
        <dbReference type="ChEBI" id="CHEBI:172364"/>
    </reaction>
    <physiologicalReaction direction="left-to-right" evidence="24">
        <dbReference type="Rhea" id="RHEA:67473"/>
    </physiologicalReaction>
</comment>
<evidence type="ECO:0000256" key="8">
    <source>
        <dbReference type="ARBA" id="ARBA00026208"/>
    </source>
</evidence>
<evidence type="ECO:0000256" key="27">
    <source>
        <dbReference type="ARBA" id="ARBA00048882"/>
    </source>
</evidence>
<comment type="catalytic activity">
    <reaction evidence="19">
        <text>propanoyl-CoA + H2O = propanoyl-4'-phosphopantetheine + adenosine 3',5'-bisphosphate + 2 H(+)</text>
        <dbReference type="Rhea" id="RHEA:67464"/>
        <dbReference type="ChEBI" id="CHEBI:15377"/>
        <dbReference type="ChEBI" id="CHEBI:15378"/>
        <dbReference type="ChEBI" id="CHEBI:57392"/>
        <dbReference type="ChEBI" id="CHEBI:58343"/>
        <dbReference type="ChEBI" id="CHEBI:172362"/>
    </reaction>
    <physiologicalReaction direction="left-to-right" evidence="19">
        <dbReference type="Rhea" id="RHEA:67465"/>
    </physiologicalReaction>
</comment>
<comment type="catalytic activity">
    <reaction evidence="27">
        <text>an acyl-CoA + H2O = an acyl-4'-phosphopantetheine + adenosine 3',5'-bisphosphate + 2 H(+)</text>
        <dbReference type="Rhea" id="RHEA:50044"/>
        <dbReference type="ChEBI" id="CHEBI:15377"/>
        <dbReference type="ChEBI" id="CHEBI:15378"/>
        <dbReference type="ChEBI" id="CHEBI:58342"/>
        <dbReference type="ChEBI" id="CHEBI:58343"/>
        <dbReference type="ChEBI" id="CHEBI:132023"/>
    </reaction>
    <physiologicalReaction direction="left-to-right" evidence="27">
        <dbReference type="Rhea" id="RHEA:50045"/>
    </physiologicalReaction>
</comment>
<dbReference type="PROSITE" id="PS51462">
    <property type="entry name" value="NUDIX"/>
    <property type="match status" value="1"/>
</dbReference>
<keyword evidence="4" id="KW-0479">Metal-binding</keyword>
<evidence type="ECO:0000256" key="19">
    <source>
        <dbReference type="ARBA" id="ARBA00047666"/>
    </source>
</evidence>
<evidence type="ECO:0000256" key="11">
    <source>
        <dbReference type="ARBA" id="ARBA00044967"/>
    </source>
</evidence>
<dbReference type="PANTHER" id="PTHR12318:SF0">
    <property type="entry name" value="ACYL-COENZYME A DIPHOSPHATASE NUDT19"/>
    <property type="match status" value="1"/>
</dbReference>
<comment type="cofactor">
    <cofactor evidence="1">
        <name>Mn(2+)</name>
        <dbReference type="ChEBI" id="CHEBI:29035"/>
    </cofactor>
</comment>
<evidence type="ECO:0000256" key="25">
    <source>
        <dbReference type="ARBA" id="ARBA00048667"/>
    </source>
</evidence>
<evidence type="ECO:0000256" key="18">
    <source>
        <dbReference type="ARBA" id="ARBA00047584"/>
    </source>
</evidence>
<evidence type="ECO:0000259" key="33">
    <source>
        <dbReference type="PROSITE" id="PS51462"/>
    </source>
</evidence>
<feature type="transmembrane region" description="Helical" evidence="32">
    <location>
        <begin position="534"/>
        <end position="557"/>
    </location>
</feature>
<evidence type="ECO:0000256" key="17">
    <source>
        <dbReference type="ARBA" id="ARBA00047511"/>
    </source>
</evidence>
<dbReference type="GO" id="GO:0010945">
    <property type="term" value="F:coenzyme A diphosphatase activity"/>
    <property type="evidence" value="ECO:0007669"/>
    <property type="project" value="UniProtKB-EC"/>
</dbReference>
<evidence type="ECO:0000256" key="29">
    <source>
        <dbReference type="ARBA" id="ARBA00049284"/>
    </source>
</evidence>
<comment type="cofactor">
    <cofactor evidence="2">
        <name>Mg(2+)</name>
        <dbReference type="ChEBI" id="CHEBI:18420"/>
    </cofactor>
</comment>
<feature type="region of interest" description="Disordered" evidence="31">
    <location>
        <begin position="329"/>
        <end position="351"/>
    </location>
</feature>
<evidence type="ECO:0000256" key="7">
    <source>
        <dbReference type="ARBA" id="ARBA00023211"/>
    </source>
</evidence>
<dbReference type="Gene3D" id="3.90.79.10">
    <property type="entry name" value="Nucleoside Triphosphate Pyrophosphohydrolase"/>
    <property type="match status" value="1"/>
</dbReference>
<evidence type="ECO:0000256" key="14">
    <source>
        <dbReference type="ARBA" id="ARBA00047369"/>
    </source>
</evidence>
<dbReference type="SUPFAM" id="SSF55811">
    <property type="entry name" value="Nudix"/>
    <property type="match status" value="1"/>
</dbReference>
<comment type="catalytic activity">
    <reaction evidence="25">
        <text>a 5'-end CoA-ribonucleoside in mRNA + H2O = a 5'-end phospho-adenosine-phospho-ribonucleoside in mRNA + (R)-4'-phosphopantetheine + 2 H(+)</text>
        <dbReference type="Rhea" id="RHEA:67592"/>
        <dbReference type="Rhea" id="RHEA-COMP:15719"/>
        <dbReference type="Rhea" id="RHEA-COMP:17276"/>
        <dbReference type="ChEBI" id="CHEBI:15377"/>
        <dbReference type="ChEBI" id="CHEBI:15378"/>
        <dbReference type="ChEBI" id="CHEBI:61723"/>
        <dbReference type="ChEBI" id="CHEBI:144051"/>
        <dbReference type="ChEBI" id="CHEBI:172371"/>
    </reaction>
    <physiologicalReaction direction="left-to-right" evidence="25">
        <dbReference type="Rhea" id="RHEA:67593"/>
    </physiologicalReaction>
</comment>
<dbReference type="STRING" id="33528.ENSGAFP00000013567"/>
<dbReference type="EC" id="3.6.1.77" evidence="11"/>
<accession>A0A315W0Z2</accession>
<dbReference type="EMBL" id="NHOQ01000682">
    <property type="protein sequence ID" value="PWA29187.1"/>
    <property type="molecule type" value="Genomic_DNA"/>
</dbReference>
<evidence type="ECO:0000313" key="35">
    <source>
        <dbReference type="Proteomes" id="UP000250572"/>
    </source>
</evidence>
<comment type="catalytic activity">
    <reaction evidence="26">
        <text>hexadecanoyl-CoA + H2O = S-hexadecanoyl-4'-phosphopantetheine + adenosine 3',5'-bisphosphate + 2 H(+)</text>
        <dbReference type="Rhea" id="RHEA:50032"/>
        <dbReference type="ChEBI" id="CHEBI:15377"/>
        <dbReference type="ChEBI" id="CHEBI:15378"/>
        <dbReference type="ChEBI" id="CHEBI:57379"/>
        <dbReference type="ChEBI" id="CHEBI:58343"/>
        <dbReference type="ChEBI" id="CHEBI:132018"/>
    </reaction>
    <physiologicalReaction direction="left-to-right" evidence="26">
        <dbReference type="Rhea" id="RHEA:50033"/>
    </physiologicalReaction>
</comment>
<keyword evidence="32" id="KW-1133">Transmembrane helix</keyword>
<feature type="transmembrane region" description="Helical" evidence="32">
    <location>
        <begin position="601"/>
        <end position="625"/>
    </location>
</feature>
<comment type="catalytic activity">
    <reaction evidence="29">
        <text>butanoyl-CoA + H2O = S-butanoyl-4'-phosphopantetheine + adenosine 3',5'-bisphosphate + 2 H(+)</text>
        <dbReference type="Rhea" id="RHEA:49976"/>
        <dbReference type="ChEBI" id="CHEBI:15377"/>
        <dbReference type="ChEBI" id="CHEBI:15378"/>
        <dbReference type="ChEBI" id="CHEBI:57371"/>
        <dbReference type="ChEBI" id="CHEBI:58343"/>
        <dbReference type="ChEBI" id="CHEBI:132011"/>
    </reaction>
    <physiologicalReaction direction="left-to-right" evidence="29">
        <dbReference type="Rhea" id="RHEA:49977"/>
    </physiologicalReaction>
</comment>
<evidence type="ECO:0000256" key="24">
    <source>
        <dbReference type="ARBA" id="ARBA00048624"/>
    </source>
</evidence>
<evidence type="ECO:0000256" key="12">
    <source>
        <dbReference type="ARBA" id="ARBA00045809"/>
    </source>
</evidence>
<evidence type="ECO:0000256" key="4">
    <source>
        <dbReference type="ARBA" id="ARBA00022723"/>
    </source>
</evidence>
<comment type="function">
    <text evidence="12">Fatty acyl-coenzyme A (CoA) diphosphatase that hydrolyzes fatty acyl-CoA to yield acyl-4'-phosphopantetheine and adenosine 3',5'-bisphosphate. Mediates the hydrolysis of a wide range of CoA esters, including choloyl-CoA and branched-chain fatty-acyl-CoA esters and at low substrate concentrations medium and long-chain fatty-acyl-CoA esters are the primary substrates. Highest activity seen with medium-chain acyl-CoA esters and higher rates of activity seen with the unsaturated acyl-CoA esters compared with the saturated esters. Exhibits decapping activity towards dpCoA-capped RNAs in vitro.</text>
</comment>
<dbReference type="InterPro" id="IPR015797">
    <property type="entry name" value="NUDIX_hydrolase-like_dom_sf"/>
</dbReference>
<reference evidence="34 35" key="1">
    <citation type="journal article" date="2018" name="G3 (Bethesda)">
        <title>A High-Quality Reference Genome for the Invasive Mosquitofish Gambusia affinis Using a Chicago Library.</title>
        <authorList>
            <person name="Hoffberg S.L."/>
            <person name="Troendle N.J."/>
            <person name="Glenn T.C."/>
            <person name="Mahmud O."/>
            <person name="Louha S."/>
            <person name="Chalopin D."/>
            <person name="Bennetzen J.L."/>
            <person name="Mauricio R."/>
        </authorList>
    </citation>
    <scope>NUCLEOTIDE SEQUENCE [LARGE SCALE GENOMIC DNA]</scope>
    <source>
        <strain evidence="34">NE01/NJP1002.9</strain>
        <tissue evidence="34">Muscle</tissue>
    </source>
</reference>
<feature type="region of interest" description="Disordered" evidence="31">
    <location>
        <begin position="435"/>
        <end position="469"/>
    </location>
</feature>
<keyword evidence="32" id="KW-0472">Membrane</keyword>
<feature type="compositionally biased region" description="Pro residues" evidence="31">
    <location>
        <begin position="449"/>
        <end position="460"/>
    </location>
</feature>
<proteinExistence type="inferred from homology"/>
<feature type="compositionally biased region" description="Low complexity" evidence="31">
    <location>
        <begin position="435"/>
        <end position="448"/>
    </location>
</feature>
<dbReference type="AlphaFoldDB" id="A0A315W0Z2"/>
<dbReference type="PANTHER" id="PTHR12318">
    <property type="entry name" value="TESTOSTERONE-REGULATED PROTEIN RP2"/>
    <property type="match status" value="1"/>
</dbReference>
<evidence type="ECO:0000256" key="23">
    <source>
        <dbReference type="ARBA" id="ARBA00048413"/>
    </source>
</evidence>
<dbReference type="GO" id="GO:0046872">
    <property type="term" value="F:metal ion binding"/>
    <property type="evidence" value="ECO:0007669"/>
    <property type="project" value="UniProtKB-KW"/>
</dbReference>
<keyword evidence="35" id="KW-1185">Reference proteome</keyword>
<comment type="catalytic activity">
    <reaction evidence="17">
        <text>(6Z)-octenoyl-CoA + H2O = S-(6Z-octenoyl)-4'-phosphopantetheine + adenosine 3',5'-bisphosphate + 2 H(+)</text>
        <dbReference type="Rhea" id="RHEA:67528"/>
        <dbReference type="ChEBI" id="CHEBI:15377"/>
        <dbReference type="ChEBI" id="CHEBI:15378"/>
        <dbReference type="ChEBI" id="CHEBI:58343"/>
        <dbReference type="ChEBI" id="CHEBI:172383"/>
        <dbReference type="ChEBI" id="CHEBI:172384"/>
    </reaction>
    <physiologicalReaction direction="left-to-right" evidence="17">
        <dbReference type="Rhea" id="RHEA:67529"/>
    </physiologicalReaction>
</comment>
<comment type="similarity">
    <text evidence="3">Belongs to the Nudix hydrolase family.</text>
</comment>
<comment type="catalytic activity">
    <reaction evidence="23">
        <text>(9Z)-tetradecenoyl-CoA + H2O = S-(9Z-tetradecenoyl)-4'-phosphopantetheine + adenosine 3',5'-bisphosphate + 2 H(+)</text>
        <dbReference type="Rhea" id="RHEA:67544"/>
        <dbReference type="ChEBI" id="CHEBI:15377"/>
        <dbReference type="ChEBI" id="CHEBI:15378"/>
        <dbReference type="ChEBI" id="CHEBI:58343"/>
        <dbReference type="ChEBI" id="CHEBI:65060"/>
        <dbReference type="ChEBI" id="CHEBI:172389"/>
    </reaction>
    <physiologicalReaction direction="left-to-right" evidence="23">
        <dbReference type="Rhea" id="RHEA:67545"/>
    </physiologicalReaction>
</comment>
<evidence type="ECO:0000256" key="5">
    <source>
        <dbReference type="ARBA" id="ARBA00022801"/>
    </source>
</evidence>
<evidence type="ECO:0000256" key="9">
    <source>
        <dbReference type="ARBA" id="ARBA00031193"/>
    </source>
</evidence>
<evidence type="ECO:0000256" key="16">
    <source>
        <dbReference type="ARBA" id="ARBA00047466"/>
    </source>
</evidence>
<gene>
    <name evidence="34" type="ORF">CCH79_00006150</name>
</gene>
<evidence type="ECO:0000256" key="2">
    <source>
        <dbReference type="ARBA" id="ARBA00001946"/>
    </source>
</evidence>
<feature type="compositionally biased region" description="Basic and acidic residues" evidence="31">
    <location>
        <begin position="333"/>
        <end position="343"/>
    </location>
</feature>
<comment type="catalytic activity">
    <reaction evidence="28">
        <text>choloyl-CoA + H2O = S-choloyl-4'-phosphopantetheine + adenosine 3',5'-bisphosphate + 2 H(+)</text>
        <dbReference type="Rhea" id="RHEA:50036"/>
        <dbReference type="ChEBI" id="CHEBI:15377"/>
        <dbReference type="ChEBI" id="CHEBI:15378"/>
        <dbReference type="ChEBI" id="CHEBI:57373"/>
        <dbReference type="ChEBI" id="CHEBI:58343"/>
        <dbReference type="ChEBI" id="CHEBI:132020"/>
    </reaction>
    <physiologicalReaction direction="left-to-right" evidence="28">
        <dbReference type="Rhea" id="RHEA:50037"/>
    </physiologicalReaction>
</comment>
<evidence type="ECO:0000256" key="20">
    <source>
        <dbReference type="ARBA" id="ARBA00047708"/>
    </source>
</evidence>
<comment type="catalytic activity">
    <reaction evidence="14">
        <text>malonyl-CoA + H2O = malonyl-4'-phosphopantetheine + adenosine 3',5'-bisphosphate + 2 H(+)</text>
        <dbReference type="Rhea" id="RHEA:67468"/>
        <dbReference type="ChEBI" id="CHEBI:15377"/>
        <dbReference type="ChEBI" id="CHEBI:15378"/>
        <dbReference type="ChEBI" id="CHEBI:57384"/>
        <dbReference type="ChEBI" id="CHEBI:58343"/>
        <dbReference type="ChEBI" id="CHEBI:172363"/>
    </reaction>
    <physiologicalReaction direction="left-to-right" evidence="14">
        <dbReference type="Rhea" id="RHEA:67469"/>
    </physiologicalReaction>
</comment>
<evidence type="ECO:0000256" key="30">
    <source>
        <dbReference type="ARBA" id="ARBA00049403"/>
    </source>
</evidence>
<keyword evidence="7" id="KW-0464">Manganese</keyword>
<evidence type="ECO:0000256" key="28">
    <source>
        <dbReference type="ARBA" id="ARBA00048961"/>
    </source>
</evidence>
<comment type="catalytic activity">
    <reaction evidence="18">
        <text>4,8-dimethylnonanoyl-CoA + H2O = S-(4,8-dimethylnonanoyl)-4'-phosphopantetheine + adenosine 3',5'-bisphosphate + 2 H(+)</text>
        <dbReference type="Rhea" id="RHEA:67524"/>
        <dbReference type="ChEBI" id="CHEBI:15377"/>
        <dbReference type="ChEBI" id="CHEBI:15378"/>
        <dbReference type="ChEBI" id="CHEBI:58343"/>
        <dbReference type="ChEBI" id="CHEBI:77061"/>
        <dbReference type="ChEBI" id="CHEBI:172385"/>
    </reaction>
    <physiologicalReaction direction="left-to-right" evidence="18">
        <dbReference type="Rhea" id="RHEA:67525"/>
    </physiologicalReaction>
</comment>
<keyword evidence="32" id="KW-0812">Transmembrane</keyword>
<comment type="catalytic activity">
    <reaction evidence="13">
        <text>octanoyl-CoA + H2O = S-octanoyl-4'-phosphopantetheine + adenosine 3',5'-bisphosphate + 2 H(+)</text>
        <dbReference type="Rhea" id="RHEA:50016"/>
        <dbReference type="ChEBI" id="CHEBI:15377"/>
        <dbReference type="ChEBI" id="CHEBI:15378"/>
        <dbReference type="ChEBI" id="CHEBI:57386"/>
        <dbReference type="ChEBI" id="CHEBI:58343"/>
        <dbReference type="ChEBI" id="CHEBI:132013"/>
    </reaction>
    <physiologicalReaction direction="left-to-right" evidence="13">
        <dbReference type="Rhea" id="RHEA:50017"/>
    </physiologicalReaction>
</comment>
<evidence type="ECO:0000256" key="26">
    <source>
        <dbReference type="ARBA" id="ARBA00048828"/>
    </source>
</evidence>
<evidence type="ECO:0000256" key="13">
    <source>
        <dbReference type="ARBA" id="ARBA00047289"/>
    </source>
</evidence>
<dbReference type="InterPro" id="IPR000086">
    <property type="entry name" value="NUDIX_hydrolase_dom"/>
</dbReference>
<evidence type="ECO:0000256" key="32">
    <source>
        <dbReference type="SAM" id="Phobius"/>
    </source>
</evidence>
<evidence type="ECO:0000256" key="15">
    <source>
        <dbReference type="ARBA" id="ARBA00047403"/>
    </source>
</evidence>
<evidence type="ECO:0000256" key="22">
    <source>
        <dbReference type="ARBA" id="ARBA00048360"/>
    </source>
</evidence>
<comment type="caution">
    <text evidence="34">The sequence shown here is derived from an EMBL/GenBank/DDBJ whole genome shotgun (WGS) entry which is preliminary data.</text>
</comment>
<sequence>MNTALKQWKEASTLILTAGRRLGADSLSSRTPLDGNGAATQSPPSSQFDYDVLLLKRSAKSTFMPNAYVFPGGMVDSSDFSSDWLDVFKSFLNSPGFGLRSVKQPVENRPPIFATNRLKLGSPIPGEVALRICAVRETFEESGVLLIVPKKEEERILKSFRDTRFSQHHTEHKLCCDELSKWRALVNKDPSNFKRMCQELEILPNIWALHEWANWLTPTAKYGRTRFDTAFFVCCLQEMPSTLQDDKEIERFQWSTPSEILQSYQARRLWIAPPQFYELSRMCRFPLLNDLHSFAHQRATEGCDQWMPVIVLQDQQHISLLPGDRLYPADPSKLTENDHKDSQLEDPTDNSDLHRMVMSDPYTTTLQVTVKPKYNHLLPVMAPALSHNPKKGHMLQSSCPFPRISPVESRAGVLQGLLSVRHYYILTTKYPRTRATATMTKKTTTAPTDPEPPSLPPPPSSSLGSSSQMEMTPTEEFPTLMLDLSSAPASCFATTAHGATCTFISISSIIWLTCVISVCRSLRSAVSMLLSASYFMFWTLMARAATALVLPVMPVWMRCLVGTLRGKSCPISKDLFMSTSRSSMLLENSTQRRSYSARSSLLMVLSLSRVVSLVLLATASSWAFLRVFFSSSRRFWESDVLPRAMTRCL</sequence>
<comment type="catalytic activity">
    <reaction evidence="15">
        <text>tetradecanoyl-CoA + H2O = tetradecanoyl-4'-phosphopantetheine + adenosine 3',5'-bisphosphate + 2 H(+)</text>
        <dbReference type="Rhea" id="RHEA:50028"/>
        <dbReference type="ChEBI" id="CHEBI:15377"/>
        <dbReference type="ChEBI" id="CHEBI:15378"/>
        <dbReference type="ChEBI" id="CHEBI:57385"/>
        <dbReference type="ChEBI" id="CHEBI:58343"/>
        <dbReference type="ChEBI" id="CHEBI:132017"/>
    </reaction>
    <physiologicalReaction direction="left-to-right" evidence="15">
        <dbReference type="Rhea" id="RHEA:50029"/>
    </physiologicalReaction>
</comment>
<comment type="catalytic activity">
    <reaction evidence="10">
        <text>CoA + H2O = (R)-4'-phosphopantetheine + adenosine 3',5'-bisphosphate + 2 H(+)</text>
        <dbReference type="Rhea" id="RHEA:64988"/>
        <dbReference type="ChEBI" id="CHEBI:15377"/>
        <dbReference type="ChEBI" id="CHEBI:15378"/>
        <dbReference type="ChEBI" id="CHEBI:57287"/>
        <dbReference type="ChEBI" id="CHEBI:58343"/>
        <dbReference type="ChEBI" id="CHEBI:61723"/>
        <dbReference type="EC" id="3.6.1.77"/>
    </reaction>
    <physiologicalReaction direction="left-to-right" evidence="10">
        <dbReference type="Rhea" id="RHEA:64989"/>
    </physiologicalReaction>
</comment>
<evidence type="ECO:0000256" key="6">
    <source>
        <dbReference type="ARBA" id="ARBA00022842"/>
    </source>
</evidence>
<organism evidence="34 35">
    <name type="scientific">Gambusia affinis</name>
    <name type="common">Western mosquitofish</name>
    <name type="synonym">Heterandria affinis</name>
    <dbReference type="NCBI Taxonomy" id="33528"/>
    <lineage>
        <taxon>Eukaryota</taxon>
        <taxon>Metazoa</taxon>
        <taxon>Chordata</taxon>
        <taxon>Craniata</taxon>
        <taxon>Vertebrata</taxon>
        <taxon>Euteleostomi</taxon>
        <taxon>Actinopterygii</taxon>
        <taxon>Neopterygii</taxon>
        <taxon>Teleostei</taxon>
        <taxon>Neoteleostei</taxon>
        <taxon>Acanthomorphata</taxon>
        <taxon>Ovalentaria</taxon>
        <taxon>Atherinomorphae</taxon>
        <taxon>Cyprinodontiformes</taxon>
        <taxon>Poeciliidae</taxon>
        <taxon>Poeciliinae</taxon>
        <taxon>Gambusia</taxon>
    </lineage>
</organism>
<comment type="catalytic activity">
    <reaction evidence="21">
        <text>dodecanoyl-CoA + H2O = S-dodecanoyl-4'-phosphopantetheine + adenosine 3',5'-bisphosphate + 2 H(+)</text>
        <dbReference type="Rhea" id="RHEA:50024"/>
        <dbReference type="ChEBI" id="CHEBI:15377"/>
        <dbReference type="ChEBI" id="CHEBI:15378"/>
        <dbReference type="ChEBI" id="CHEBI:57375"/>
        <dbReference type="ChEBI" id="CHEBI:58343"/>
        <dbReference type="ChEBI" id="CHEBI:132015"/>
    </reaction>
    <physiologicalReaction direction="left-to-right" evidence="21">
        <dbReference type="Rhea" id="RHEA:50025"/>
    </physiologicalReaction>
</comment>
<comment type="catalytic activity">
    <reaction evidence="30">
        <text>(9Z)-hexadecenoyl-CoA + H2O = S-(9Z-hexadecenoyl)-4'-phosphopantetheine + adenosine 3',5'-bisphosphate + 2 H(+)</text>
        <dbReference type="Rhea" id="RHEA:67540"/>
        <dbReference type="ChEBI" id="CHEBI:15377"/>
        <dbReference type="ChEBI" id="CHEBI:15378"/>
        <dbReference type="ChEBI" id="CHEBI:58343"/>
        <dbReference type="ChEBI" id="CHEBI:61540"/>
        <dbReference type="ChEBI" id="CHEBI:172388"/>
    </reaction>
    <physiologicalReaction direction="left-to-right" evidence="30">
        <dbReference type="Rhea" id="RHEA:67541"/>
    </physiologicalReaction>
</comment>
<comment type="catalytic activity">
    <reaction evidence="16">
        <text>hexanoyl-CoA + H2O = hexanoyl-4'-phosphopantetheine + adenosine 3',5'-bisphosphate + 2 H(+)</text>
        <dbReference type="Rhea" id="RHEA:49980"/>
        <dbReference type="ChEBI" id="CHEBI:15377"/>
        <dbReference type="ChEBI" id="CHEBI:15378"/>
        <dbReference type="ChEBI" id="CHEBI:58343"/>
        <dbReference type="ChEBI" id="CHEBI:62620"/>
        <dbReference type="ChEBI" id="CHEBI:132012"/>
    </reaction>
    <physiologicalReaction direction="left-to-right" evidence="16">
        <dbReference type="Rhea" id="RHEA:49981"/>
    </physiologicalReaction>
</comment>
<evidence type="ECO:0000256" key="10">
    <source>
        <dbReference type="ARBA" id="ARBA00044908"/>
    </source>
</evidence>
<protein>
    <recommendedName>
        <fullName evidence="8">Acyl-coenzyme A diphosphatase NUDT19</fullName>
        <ecNumber evidence="11">3.6.1.77</ecNumber>
    </recommendedName>
    <alternativeName>
        <fullName evidence="9">Nucleoside diphosphate-linked moiety X motif 19</fullName>
    </alternativeName>
</protein>
<evidence type="ECO:0000256" key="31">
    <source>
        <dbReference type="SAM" id="MobiDB-lite"/>
    </source>
</evidence>
<feature type="domain" description="Nudix hydrolase" evidence="33">
    <location>
        <begin position="35"/>
        <end position="277"/>
    </location>
</feature>
<evidence type="ECO:0000256" key="1">
    <source>
        <dbReference type="ARBA" id="ARBA00001936"/>
    </source>
</evidence>
<evidence type="ECO:0000313" key="34">
    <source>
        <dbReference type="EMBL" id="PWA29187.1"/>
    </source>
</evidence>
<comment type="catalytic activity">
    <reaction evidence="22">
        <text>(9Z,12Z,15Z)-octadecatrienoyl-CoA + H2O = S-(9Z,12Z,15Z-octadecatrienoyl)-4'-phosphopantetheine + adenosine 3',5'-bisphosphate + 2 H(+)</text>
        <dbReference type="Rhea" id="RHEA:67532"/>
        <dbReference type="ChEBI" id="CHEBI:15377"/>
        <dbReference type="ChEBI" id="CHEBI:15378"/>
        <dbReference type="ChEBI" id="CHEBI:58343"/>
        <dbReference type="ChEBI" id="CHEBI:74034"/>
        <dbReference type="ChEBI" id="CHEBI:172386"/>
    </reaction>
    <physiologicalReaction direction="left-to-right" evidence="22">
        <dbReference type="Rhea" id="RHEA:67533"/>
    </physiologicalReaction>
</comment>
<dbReference type="GO" id="GO:0005739">
    <property type="term" value="C:mitochondrion"/>
    <property type="evidence" value="ECO:0007669"/>
    <property type="project" value="TreeGrafter"/>
</dbReference>
<dbReference type="InterPro" id="IPR039121">
    <property type="entry name" value="NUDT19"/>
</dbReference>
<evidence type="ECO:0000256" key="3">
    <source>
        <dbReference type="ARBA" id="ARBA00005582"/>
    </source>
</evidence>
<comment type="catalytic activity">
    <reaction evidence="20">
        <text>(9Z,12Z)-octadecadienoyl-CoA + H2O = S-(9Z,12Z-octadecadienoyl)-4'-phosphopantetheine + adenosine 3',5'-bisphosphate + 2 H(+)</text>
        <dbReference type="Rhea" id="RHEA:67536"/>
        <dbReference type="ChEBI" id="CHEBI:15377"/>
        <dbReference type="ChEBI" id="CHEBI:15378"/>
        <dbReference type="ChEBI" id="CHEBI:57383"/>
        <dbReference type="ChEBI" id="CHEBI:58343"/>
        <dbReference type="ChEBI" id="CHEBI:172387"/>
    </reaction>
    <physiologicalReaction direction="left-to-right" evidence="20">
        <dbReference type="Rhea" id="RHEA:67537"/>
    </physiologicalReaction>
</comment>